<feature type="transmembrane region" description="Helical" evidence="5">
    <location>
        <begin position="333"/>
        <end position="354"/>
    </location>
</feature>
<feature type="transmembrane region" description="Helical" evidence="5">
    <location>
        <begin position="215"/>
        <end position="235"/>
    </location>
</feature>
<dbReference type="InterPro" id="IPR020846">
    <property type="entry name" value="MFS_dom"/>
</dbReference>
<name>A0A067RHW4_ZOONE</name>
<dbReference type="SUPFAM" id="SSF103473">
    <property type="entry name" value="MFS general substrate transporter"/>
    <property type="match status" value="1"/>
</dbReference>
<dbReference type="CDD" id="cd17317">
    <property type="entry name" value="MFS_SLC22"/>
    <property type="match status" value="1"/>
</dbReference>
<evidence type="ECO:0000313" key="8">
    <source>
        <dbReference type="EMBL" id="KDR23392.1"/>
    </source>
</evidence>
<dbReference type="STRING" id="136037.A0A067RHW4"/>
<dbReference type="PROSITE" id="PS50850">
    <property type="entry name" value="MFS"/>
    <property type="match status" value="1"/>
</dbReference>
<keyword evidence="9" id="KW-1185">Reference proteome</keyword>
<evidence type="ECO:0000256" key="4">
    <source>
        <dbReference type="ARBA" id="ARBA00023136"/>
    </source>
</evidence>
<feature type="signal peptide" evidence="6">
    <location>
        <begin position="1"/>
        <end position="19"/>
    </location>
</feature>
<proteinExistence type="predicted"/>
<dbReference type="eggNOG" id="KOG0255">
    <property type="taxonomic scope" value="Eukaryota"/>
</dbReference>
<dbReference type="InterPro" id="IPR036259">
    <property type="entry name" value="MFS_trans_sf"/>
</dbReference>
<keyword evidence="4 5" id="KW-0472">Membrane</keyword>
<evidence type="ECO:0000256" key="5">
    <source>
        <dbReference type="SAM" id="Phobius"/>
    </source>
</evidence>
<dbReference type="GO" id="GO:0022857">
    <property type="term" value="F:transmembrane transporter activity"/>
    <property type="evidence" value="ECO:0007669"/>
    <property type="project" value="InterPro"/>
</dbReference>
<feature type="transmembrane region" description="Helical" evidence="5">
    <location>
        <begin position="361"/>
        <end position="380"/>
    </location>
</feature>
<feature type="transmembrane region" description="Helical" evidence="5">
    <location>
        <begin position="386"/>
        <end position="412"/>
    </location>
</feature>
<dbReference type="PANTHER" id="PTHR24064">
    <property type="entry name" value="SOLUTE CARRIER FAMILY 22 MEMBER"/>
    <property type="match status" value="1"/>
</dbReference>
<feature type="transmembrane region" description="Helical" evidence="5">
    <location>
        <begin position="130"/>
        <end position="149"/>
    </location>
</feature>
<accession>A0A067RHW4</accession>
<protein>
    <submittedName>
        <fullName evidence="8">Organic cation transporter protein</fullName>
    </submittedName>
</protein>
<feature type="domain" description="Major facilitator superfamily (MFS) profile" evidence="7">
    <location>
        <begin position="1"/>
        <end position="477"/>
    </location>
</feature>
<keyword evidence="2 5" id="KW-0812">Transmembrane</keyword>
<dbReference type="Gene3D" id="1.20.1250.20">
    <property type="entry name" value="MFS general substrate transporter like domains"/>
    <property type="match status" value="1"/>
</dbReference>
<keyword evidence="3 5" id="KW-1133">Transmembrane helix</keyword>
<dbReference type="GO" id="GO:0016020">
    <property type="term" value="C:membrane"/>
    <property type="evidence" value="ECO:0007669"/>
    <property type="project" value="UniProtKB-SubCell"/>
</dbReference>
<evidence type="ECO:0000256" key="3">
    <source>
        <dbReference type="ARBA" id="ARBA00022989"/>
    </source>
</evidence>
<dbReference type="Pfam" id="PF00083">
    <property type="entry name" value="Sugar_tr"/>
    <property type="match status" value="1"/>
</dbReference>
<feature type="transmembrane region" description="Helical" evidence="5">
    <location>
        <begin position="452"/>
        <end position="472"/>
    </location>
</feature>
<dbReference type="InParanoid" id="A0A067RHW4"/>
<dbReference type="OMA" id="FLGHWWW"/>
<organism evidence="8 9">
    <name type="scientific">Zootermopsis nevadensis</name>
    <name type="common">Dampwood termite</name>
    <dbReference type="NCBI Taxonomy" id="136037"/>
    <lineage>
        <taxon>Eukaryota</taxon>
        <taxon>Metazoa</taxon>
        <taxon>Ecdysozoa</taxon>
        <taxon>Arthropoda</taxon>
        <taxon>Hexapoda</taxon>
        <taxon>Insecta</taxon>
        <taxon>Pterygota</taxon>
        <taxon>Neoptera</taxon>
        <taxon>Polyneoptera</taxon>
        <taxon>Dictyoptera</taxon>
        <taxon>Blattodea</taxon>
        <taxon>Blattoidea</taxon>
        <taxon>Termitoidae</taxon>
        <taxon>Termopsidae</taxon>
        <taxon>Zootermopsis</taxon>
    </lineage>
</organism>
<evidence type="ECO:0000313" key="9">
    <source>
        <dbReference type="Proteomes" id="UP000027135"/>
    </source>
</evidence>
<keyword evidence="6" id="KW-0732">Signal</keyword>
<gene>
    <name evidence="8" type="ORF">L798_05355</name>
</gene>
<dbReference type="InterPro" id="IPR005828">
    <property type="entry name" value="MFS_sugar_transport-like"/>
</dbReference>
<evidence type="ECO:0000256" key="6">
    <source>
        <dbReference type="SAM" id="SignalP"/>
    </source>
</evidence>
<sequence length="518" mass="56871">MLAALTAGLHMLTLVTVAAVPDHRCAVPGLDENGTVSFWNSKEVLAAIPNTKDGVLDSCHLMDPIMNISVKCNKWIYDNTYYQSSRAIEWDLVCDRRWMGAVAQTAYMLGVFTGAVVLGSMADKYGRKIILYISAVLQLVLGVGVAFVPEYYSFLVIRFLYGIFGSAGAYITGFVLSMEIVGPSKRTVIGVLFQAFFATGLMLVAFWGFFIKDRVVLQVIYGLHSLLLIGHWWTVDESPRWLWAQGQFHKAVAIVEKAMKQNGCTEELDVAYFVSKGKAKTAVHENDRASLADLVKTPNLRSRTFNIVLNWFANSLVYYGLSLNTGKLFGNPYLVLFIVGLVEYPSYIMIVLLMDRLGRRSLLSVLLLLGGLSCIIAVYIPQDTQAGSISATTVVMLGKFFVAGSFAIVYNYTAELFPTVVRNTALGIGSMGARLSGALTPLITLLDSFDKRLPSIIFGAIAVISGLLALLLPETLNQPMPQTLEDGEKFGQGDTALNACCKKRSRGQKYDLPLSYLD</sequence>
<evidence type="ECO:0000256" key="1">
    <source>
        <dbReference type="ARBA" id="ARBA00004141"/>
    </source>
</evidence>
<feature type="transmembrane region" description="Helical" evidence="5">
    <location>
        <begin position="155"/>
        <end position="176"/>
    </location>
</feature>
<feature type="chain" id="PRO_5001645175" evidence="6">
    <location>
        <begin position="20"/>
        <end position="518"/>
    </location>
</feature>
<dbReference type="EMBL" id="KK852463">
    <property type="protein sequence ID" value="KDR23392.1"/>
    <property type="molecule type" value="Genomic_DNA"/>
</dbReference>
<dbReference type="Proteomes" id="UP000027135">
    <property type="component" value="Unassembled WGS sequence"/>
</dbReference>
<dbReference type="AlphaFoldDB" id="A0A067RHW4"/>
<feature type="transmembrane region" description="Helical" evidence="5">
    <location>
        <begin position="424"/>
        <end position="446"/>
    </location>
</feature>
<reference evidence="8 9" key="1">
    <citation type="journal article" date="2014" name="Nat. Commun.">
        <title>Molecular traces of alternative social organization in a termite genome.</title>
        <authorList>
            <person name="Terrapon N."/>
            <person name="Li C."/>
            <person name="Robertson H.M."/>
            <person name="Ji L."/>
            <person name="Meng X."/>
            <person name="Booth W."/>
            <person name="Chen Z."/>
            <person name="Childers C.P."/>
            <person name="Glastad K.M."/>
            <person name="Gokhale K."/>
            <person name="Gowin J."/>
            <person name="Gronenberg W."/>
            <person name="Hermansen R.A."/>
            <person name="Hu H."/>
            <person name="Hunt B.G."/>
            <person name="Huylmans A.K."/>
            <person name="Khalil S.M."/>
            <person name="Mitchell R.D."/>
            <person name="Munoz-Torres M.C."/>
            <person name="Mustard J.A."/>
            <person name="Pan H."/>
            <person name="Reese J.T."/>
            <person name="Scharf M.E."/>
            <person name="Sun F."/>
            <person name="Vogel H."/>
            <person name="Xiao J."/>
            <person name="Yang W."/>
            <person name="Yang Z."/>
            <person name="Yang Z."/>
            <person name="Zhou J."/>
            <person name="Zhu J."/>
            <person name="Brent C.S."/>
            <person name="Elsik C.G."/>
            <person name="Goodisman M.A."/>
            <person name="Liberles D.A."/>
            <person name="Roe R.M."/>
            <person name="Vargo E.L."/>
            <person name="Vilcinskas A."/>
            <person name="Wang J."/>
            <person name="Bornberg-Bauer E."/>
            <person name="Korb J."/>
            <person name="Zhang G."/>
            <person name="Liebig J."/>
        </authorList>
    </citation>
    <scope>NUCLEOTIDE SEQUENCE [LARGE SCALE GENOMIC DNA]</scope>
    <source>
        <tissue evidence="8">Whole organism</tissue>
    </source>
</reference>
<feature type="transmembrane region" description="Helical" evidence="5">
    <location>
        <begin position="98"/>
        <end position="118"/>
    </location>
</feature>
<feature type="transmembrane region" description="Helical" evidence="5">
    <location>
        <begin position="188"/>
        <end position="209"/>
    </location>
</feature>
<evidence type="ECO:0000256" key="2">
    <source>
        <dbReference type="ARBA" id="ARBA00022692"/>
    </source>
</evidence>
<comment type="subcellular location">
    <subcellularLocation>
        <location evidence="1">Membrane</location>
        <topology evidence="1">Multi-pass membrane protein</topology>
    </subcellularLocation>
</comment>
<feature type="transmembrane region" description="Helical" evidence="5">
    <location>
        <begin position="304"/>
        <end position="321"/>
    </location>
</feature>
<evidence type="ECO:0000259" key="7">
    <source>
        <dbReference type="PROSITE" id="PS50850"/>
    </source>
</evidence>